<evidence type="ECO:0008006" key="7">
    <source>
        <dbReference type="Google" id="ProtNLM"/>
    </source>
</evidence>
<dbReference type="Proteomes" id="UP000267017">
    <property type="component" value="Unassembled WGS sequence"/>
</dbReference>
<feature type="region of interest" description="Disordered" evidence="1">
    <location>
        <begin position="1313"/>
        <end position="1376"/>
    </location>
</feature>
<keyword evidence="2" id="KW-1133">Transmembrane helix</keyword>
<dbReference type="EMBL" id="RRCN01000002">
    <property type="protein sequence ID" value="RRJ54972.1"/>
    <property type="molecule type" value="Genomic_DNA"/>
</dbReference>
<accession>A0A3P3TAQ5</accession>
<gene>
    <name evidence="5" type="ORF">EHV15_35990</name>
</gene>
<dbReference type="InterPro" id="IPR036116">
    <property type="entry name" value="FN3_sf"/>
</dbReference>
<evidence type="ECO:0000313" key="5">
    <source>
        <dbReference type="EMBL" id="RRJ54972.1"/>
    </source>
</evidence>
<feature type="domain" description="Fibronectin type-III" evidence="3">
    <location>
        <begin position="904"/>
        <end position="986"/>
    </location>
</feature>
<proteinExistence type="predicted"/>
<organism evidence="5 6">
    <name type="scientific">Paenibacillus oralis</name>
    <dbReference type="NCBI Taxonomy" id="2490856"/>
    <lineage>
        <taxon>Bacteria</taxon>
        <taxon>Bacillati</taxon>
        <taxon>Bacillota</taxon>
        <taxon>Bacilli</taxon>
        <taxon>Bacillales</taxon>
        <taxon>Paenibacillaceae</taxon>
        <taxon>Paenibacillus</taxon>
    </lineage>
</organism>
<feature type="compositionally biased region" description="Gly residues" evidence="1">
    <location>
        <begin position="1313"/>
        <end position="1325"/>
    </location>
</feature>
<name>A0A3P3TAQ5_9BACL</name>
<feature type="domain" description="SLH" evidence="4">
    <location>
        <begin position="1439"/>
        <end position="1498"/>
    </location>
</feature>
<feature type="transmembrane region" description="Helical" evidence="2">
    <location>
        <begin position="14"/>
        <end position="36"/>
    </location>
</feature>
<dbReference type="InterPro" id="IPR058094">
    <property type="entry name" value="Ig-like_OmpL47-like"/>
</dbReference>
<dbReference type="InterPro" id="IPR013783">
    <property type="entry name" value="Ig-like_fold"/>
</dbReference>
<feature type="domain" description="Fibronectin type-III" evidence="3">
    <location>
        <begin position="1225"/>
        <end position="1312"/>
    </location>
</feature>
<dbReference type="InterPro" id="IPR003961">
    <property type="entry name" value="FN3_dom"/>
</dbReference>
<feature type="compositionally biased region" description="Basic and acidic residues" evidence="1">
    <location>
        <begin position="1338"/>
        <end position="1348"/>
    </location>
</feature>
<dbReference type="Gene3D" id="2.60.40.10">
    <property type="entry name" value="Immunoglobulins"/>
    <property type="match status" value="8"/>
</dbReference>
<dbReference type="PROSITE" id="PS50853">
    <property type="entry name" value="FN3"/>
    <property type="match status" value="5"/>
</dbReference>
<feature type="compositionally biased region" description="Low complexity" evidence="1">
    <location>
        <begin position="1349"/>
        <end position="1374"/>
    </location>
</feature>
<dbReference type="PANTHER" id="PTHR47135">
    <property type="entry name" value="FIBRONECTIN TYPE III DOMAIN-CONTAINING PROTEIN 7"/>
    <property type="match status" value="1"/>
</dbReference>
<keyword evidence="2" id="KW-0812">Transmembrane</keyword>
<dbReference type="CDD" id="cd00063">
    <property type="entry name" value="FN3"/>
    <property type="match status" value="6"/>
</dbReference>
<dbReference type="SMART" id="SM00060">
    <property type="entry name" value="FN3"/>
    <property type="match status" value="8"/>
</dbReference>
<dbReference type="Pfam" id="PF00395">
    <property type="entry name" value="SLH"/>
    <property type="match status" value="3"/>
</dbReference>
<feature type="domain" description="SLH" evidence="4">
    <location>
        <begin position="1374"/>
        <end position="1437"/>
    </location>
</feature>
<evidence type="ECO:0000259" key="3">
    <source>
        <dbReference type="PROSITE" id="PS50853"/>
    </source>
</evidence>
<dbReference type="PANTHER" id="PTHR47135:SF1">
    <property type="entry name" value="FIBRONECTIN TYPE III DOMAIN-CONTAINING PROTEIN 7"/>
    <property type="match status" value="1"/>
</dbReference>
<evidence type="ECO:0000313" key="6">
    <source>
        <dbReference type="Proteomes" id="UP000267017"/>
    </source>
</evidence>
<feature type="domain" description="Fibronectin type-III" evidence="3">
    <location>
        <begin position="734"/>
        <end position="823"/>
    </location>
</feature>
<reference evidence="5 6" key="1">
    <citation type="submission" date="2018-11" db="EMBL/GenBank/DDBJ databases">
        <title>Genome sequencing of Paenibacillus sp. KCOM 3021 (= ChDC PVNT-B20).</title>
        <authorList>
            <person name="Kook J.-K."/>
            <person name="Park S.-N."/>
            <person name="Lim Y.K."/>
        </authorList>
    </citation>
    <scope>NUCLEOTIDE SEQUENCE [LARGE SCALE GENOMIC DNA]</scope>
    <source>
        <strain evidence="5 6">KCOM 3021</strain>
    </source>
</reference>
<dbReference type="InterPro" id="IPR001119">
    <property type="entry name" value="SLH_dom"/>
</dbReference>
<comment type="caution">
    <text evidence="5">The sequence shown here is derived from an EMBL/GenBank/DDBJ whole genome shotgun (WGS) entry which is preliminary data.</text>
</comment>
<dbReference type="Pfam" id="PF00041">
    <property type="entry name" value="fn3"/>
    <property type="match status" value="2"/>
</dbReference>
<keyword evidence="2" id="KW-0472">Membrane</keyword>
<evidence type="ECO:0000256" key="2">
    <source>
        <dbReference type="SAM" id="Phobius"/>
    </source>
</evidence>
<feature type="domain" description="SLH" evidence="4">
    <location>
        <begin position="1499"/>
        <end position="1558"/>
    </location>
</feature>
<dbReference type="NCBIfam" id="NF047446">
    <property type="entry name" value="barrel_OmpL47"/>
    <property type="match status" value="2"/>
</dbReference>
<feature type="transmembrane region" description="Helical" evidence="2">
    <location>
        <begin position="57"/>
        <end position="79"/>
    </location>
</feature>
<feature type="domain" description="Fibronectin type-III" evidence="3">
    <location>
        <begin position="1065"/>
        <end position="1148"/>
    </location>
</feature>
<dbReference type="OrthoDB" id="2486450at2"/>
<sequence length="1558" mass="167068">MEAPLERHYAYSAVLPFLVAFLFLKMTPIRGGLQCINNRKKKTRFSKIQWRYSMKKNLFKVALALQVGLLSFGSFGPIASVSYAATGNIKPNTPGIYSVSDGQWANSTSINIMFTYSDPDGNAQQSYQIQRSYDNWATTEFDSGEMPARTQHTLTGSRQGDNYVRVRVKDSIGDWSDWGYVHFNVDSFSPNPFTVSPIQFSNDPNGSYRILAQNVTDNIGIKRVNFQSEYNGAWTDHGNGSSTGGDQWYMDLPKRGEGLHTIKITAYDFADNYYGPVFAQYRVDTVAPSAPAVTPSTTEWTNGDVTVTISHGSDSNSGINRTEFRLDGAKDQDWTPYTGTLAITNEGQTTVTARTIDNAGNISTTTSALVKIDKTGPAGPEITPSTTDWTNQDVTVNIEPGSDAAAGINRTEYRLVGATTLNWTTYNGPITISESGETTIYARTIDNIDNISSESAYVVRIDKDPPTNPTITPSVVGWTKDNVGFTIGDSTDVNPITYEFKIGNGPYVEGASDTITDNGETVVTARAKDSLGNIGAEIPLSIYIDKEPPTISYSTSQRDWDSQDIALTINYDDTLSGVNVNKRFYKVTNNPAVPASWDIATSDEQPVTITSEGEWYVHAKVEDQVGNSASLTTSHLRLQRQPAEPANVVVSNIRENEATISWDLPAGGTLTDGFSYEVTNQTTGQTWTVSYPQNSITDNTLQGGTVYQYVVKAINHVGSSADSAPASALTLPKAPVNITAYKVDGRPDQATISFDPVESATAYRLVAKNPSNAVVYDQTVTGSVYQPIENLSPGLNYSISVSAINTTGEGASSNISFLSLPNTPGNFNTVTIQKDNIRLGWSSVTSATYYNLERDGEQIYHGSGTIFQDVGLESGTSYAYLLYAENQTGDGISGILTVMTLPAAISELQISQQTTNSFLLNWNAVKGAENYVVKVNDKTVTLGADETSYLVEGLEAGVSYPVEVYPTNTSGAGESVFNTGLTIPDIPTGMIAASEETSSVLTWSPVPGATKYRVTTGGRSQEVSGTTATIEGLEGSKSYPYTIEAGNASGYGDAASGTLLTKPHQPTNIHEAGRTEQSVELAWDADPTATVYTIIQDGVGTLATVQNSTYKIEGLTAATGYKFTIVSTNASGDSTPAVFNWVSQTLPVANVIATPGTTTAQLSWDAAEGATGYVILNGNTEIYRGTEPTAKISGLSDGQEYTFVIKALNSLGIGSTGTSVSFKQKPKTPAAVTASVTSSTVTLNLSATQVVGADEYIVERDGKEITKIPATDTSYTDSKLESRTTYKYTVKASNASGVSDGFDVTITTSALNSGGGGGGGGGGGVPPTTPPTQTKTNEGTDKNSKSSNDKGANNGSNGSKGSNSYNGSNGTSTKNEVRFTDIDKTFNKDQILELAEAGIISGVSDKSFEPNRPINRAEYVALIVRLMRLDTKQTTATMFKDVKASDWFASSIAAALAHKLVEGVSQDSFEPQAMISREQAAKIIANVLRTLEKTEAKGEVNFTDKTQISSWVLDDLAYLVEKDLIRGYEDGTFKPKNKLSRAEAVALIYNLKNYLGNR</sequence>
<dbReference type="PROSITE" id="PS51272">
    <property type="entry name" value="SLH"/>
    <property type="match status" value="3"/>
</dbReference>
<feature type="domain" description="Fibronectin type-III" evidence="3">
    <location>
        <begin position="644"/>
        <end position="733"/>
    </location>
</feature>
<keyword evidence="6" id="KW-1185">Reference proteome</keyword>
<evidence type="ECO:0000256" key="1">
    <source>
        <dbReference type="SAM" id="MobiDB-lite"/>
    </source>
</evidence>
<evidence type="ECO:0000259" key="4">
    <source>
        <dbReference type="PROSITE" id="PS51272"/>
    </source>
</evidence>
<dbReference type="SUPFAM" id="SSF49265">
    <property type="entry name" value="Fibronectin type III"/>
    <property type="match status" value="5"/>
</dbReference>
<protein>
    <recommendedName>
        <fullName evidence="7">S-layer homology domain-containing protein</fullName>
    </recommendedName>
</protein>